<accession>A0A6J7I583</accession>
<evidence type="ECO:0000313" key="1">
    <source>
        <dbReference type="EMBL" id="CAB4925872.1"/>
    </source>
</evidence>
<name>A0A6J7I583_9ZZZZ</name>
<gene>
    <name evidence="1" type="ORF">UFOPK3662_00919</name>
</gene>
<proteinExistence type="predicted"/>
<dbReference type="AlphaFoldDB" id="A0A6J7I583"/>
<organism evidence="1">
    <name type="scientific">freshwater metagenome</name>
    <dbReference type="NCBI Taxonomy" id="449393"/>
    <lineage>
        <taxon>unclassified sequences</taxon>
        <taxon>metagenomes</taxon>
        <taxon>ecological metagenomes</taxon>
    </lineage>
</organism>
<protein>
    <submittedName>
        <fullName evidence="1">Unannotated protein</fullName>
    </submittedName>
</protein>
<reference evidence="1" key="1">
    <citation type="submission" date="2020-05" db="EMBL/GenBank/DDBJ databases">
        <authorList>
            <person name="Chiriac C."/>
            <person name="Salcher M."/>
            <person name="Ghai R."/>
            <person name="Kavagutti S V."/>
        </authorList>
    </citation>
    <scope>NUCLEOTIDE SEQUENCE</scope>
</reference>
<dbReference type="EMBL" id="CAFBMW010000005">
    <property type="protein sequence ID" value="CAB4925872.1"/>
    <property type="molecule type" value="Genomic_DNA"/>
</dbReference>
<sequence length="106" mass="10817">MSSTPPPDLLEPFLAAADSVGARPDVDAGLARELMAEAAQVLHNSLALDHLDAHDRALAVSALAADLTSLDPGAAVRARAADLDATLHDPEGTRGSYLAAVQVLGL</sequence>